<dbReference type="PANTHER" id="PTHR45749">
    <property type="match status" value="1"/>
</dbReference>
<dbReference type="SUPFAM" id="SSF53098">
    <property type="entry name" value="Ribonuclease H-like"/>
    <property type="match status" value="1"/>
</dbReference>
<dbReference type="AlphaFoldDB" id="A0AAN7SJL4"/>
<gene>
    <name evidence="1" type="ORF">RN001_001513</name>
</gene>
<dbReference type="PANTHER" id="PTHR45749:SF35">
    <property type="entry name" value="AC-LIKE TRANSPOSASE-RELATED"/>
    <property type="match status" value="1"/>
</dbReference>
<keyword evidence="2" id="KW-1185">Reference proteome</keyword>
<organism evidence="1 2">
    <name type="scientific">Aquatica leii</name>
    <dbReference type="NCBI Taxonomy" id="1421715"/>
    <lineage>
        <taxon>Eukaryota</taxon>
        <taxon>Metazoa</taxon>
        <taxon>Ecdysozoa</taxon>
        <taxon>Arthropoda</taxon>
        <taxon>Hexapoda</taxon>
        <taxon>Insecta</taxon>
        <taxon>Pterygota</taxon>
        <taxon>Neoptera</taxon>
        <taxon>Endopterygota</taxon>
        <taxon>Coleoptera</taxon>
        <taxon>Polyphaga</taxon>
        <taxon>Elateriformia</taxon>
        <taxon>Elateroidea</taxon>
        <taxon>Lampyridae</taxon>
        <taxon>Luciolinae</taxon>
        <taxon>Aquatica</taxon>
    </lineage>
</organism>
<comment type="caution">
    <text evidence="1">The sequence shown here is derived from an EMBL/GenBank/DDBJ whole genome shotgun (WGS) entry which is preliminary data.</text>
</comment>
<name>A0AAN7SJL4_9COLE</name>
<evidence type="ECO:0000313" key="2">
    <source>
        <dbReference type="Proteomes" id="UP001353858"/>
    </source>
</evidence>
<sequence length="229" mass="26549">MKGKEKGVQNRILNINPRAFFIPCNAHSLNLVVNDACKCCLEATNFFSLVQQIYNYFSASIQRWYVFISHVVDLTVKPLSETRWESKIDAIKPIRYQLGAIYDALMEIFDDPRLNNSCGNTSRTDAKALADAIYKFKFMVSLVTWYNILNEVNVTSKILQKENSDIHSATKQLQVTKNYLLKCRSDDGFEQVLIDAAEIAKELETEVKFEPDECRRRLHKRQFEYEAQD</sequence>
<accession>A0AAN7SJL4</accession>
<protein>
    <recommendedName>
        <fullName evidence="3">Zinc finger MYM-type 1-like</fullName>
    </recommendedName>
</protein>
<evidence type="ECO:0000313" key="1">
    <source>
        <dbReference type="EMBL" id="KAK4885242.1"/>
    </source>
</evidence>
<dbReference type="Proteomes" id="UP001353858">
    <property type="component" value="Unassembled WGS sequence"/>
</dbReference>
<proteinExistence type="predicted"/>
<dbReference type="EMBL" id="JARPUR010000001">
    <property type="protein sequence ID" value="KAK4885242.1"/>
    <property type="molecule type" value="Genomic_DNA"/>
</dbReference>
<reference evidence="2" key="1">
    <citation type="submission" date="2023-01" db="EMBL/GenBank/DDBJ databases">
        <title>Key to firefly adult light organ development and bioluminescence: homeobox transcription factors regulate luciferase expression and transportation to peroxisome.</title>
        <authorList>
            <person name="Fu X."/>
        </authorList>
    </citation>
    <scope>NUCLEOTIDE SEQUENCE [LARGE SCALE GENOMIC DNA]</scope>
</reference>
<dbReference type="InterPro" id="IPR012337">
    <property type="entry name" value="RNaseH-like_sf"/>
</dbReference>
<evidence type="ECO:0008006" key="3">
    <source>
        <dbReference type="Google" id="ProtNLM"/>
    </source>
</evidence>